<accession>X1K9K3</accession>
<comment type="caution">
    <text evidence="2">The sequence shown here is derived from an EMBL/GenBank/DDBJ whole genome shotgun (WGS) entry which is preliminary data.</text>
</comment>
<proteinExistence type="predicted"/>
<protein>
    <recommendedName>
        <fullName evidence="1">PFL domain-containing protein</fullName>
    </recommendedName>
</protein>
<dbReference type="Gene3D" id="3.20.70.20">
    <property type="match status" value="1"/>
</dbReference>
<organism evidence="2">
    <name type="scientific">marine sediment metagenome</name>
    <dbReference type="NCBI Taxonomy" id="412755"/>
    <lineage>
        <taxon>unclassified sequences</taxon>
        <taxon>metagenomes</taxon>
        <taxon>ecological metagenomes</taxon>
    </lineage>
</organism>
<dbReference type="PROSITE" id="PS51554">
    <property type="entry name" value="PFL"/>
    <property type="match status" value="1"/>
</dbReference>
<dbReference type="Pfam" id="PF02901">
    <property type="entry name" value="PFL-like"/>
    <property type="match status" value="1"/>
</dbReference>
<name>X1K9K3_9ZZZZ</name>
<dbReference type="InterPro" id="IPR004184">
    <property type="entry name" value="PFL_dom"/>
</dbReference>
<evidence type="ECO:0000313" key="2">
    <source>
        <dbReference type="EMBL" id="GAH78743.1"/>
    </source>
</evidence>
<evidence type="ECO:0000259" key="1">
    <source>
        <dbReference type="PROSITE" id="PS51554"/>
    </source>
</evidence>
<reference evidence="2" key="1">
    <citation type="journal article" date="2014" name="Front. Microbiol.">
        <title>High frequency of phylogenetically diverse reductive dehalogenase-homologous genes in deep subseafloor sedimentary metagenomes.</title>
        <authorList>
            <person name="Kawai M."/>
            <person name="Futagami T."/>
            <person name="Toyoda A."/>
            <person name="Takaki Y."/>
            <person name="Nishi S."/>
            <person name="Hori S."/>
            <person name="Arai W."/>
            <person name="Tsubouchi T."/>
            <person name="Morono Y."/>
            <person name="Uchiyama I."/>
            <person name="Ito T."/>
            <person name="Fujiyama A."/>
            <person name="Inagaki F."/>
            <person name="Takami H."/>
        </authorList>
    </citation>
    <scope>NUCLEOTIDE SEQUENCE</scope>
    <source>
        <strain evidence="2">Expedition CK06-06</strain>
    </source>
</reference>
<dbReference type="SUPFAM" id="SSF51998">
    <property type="entry name" value="PFL-like glycyl radical enzymes"/>
    <property type="match status" value="1"/>
</dbReference>
<dbReference type="GO" id="GO:0003824">
    <property type="term" value="F:catalytic activity"/>
    <property type="evidence" value="ECO:0007669"/>
    <property type="project" value="InterPro"/>
</dbReference>
<dbReference type="EMBL" id="BARU01044538">
    <property type="protein sequence ID" value="GAH78743.1"/>
    <property type="molecule type" value="Genomic_DNA"/>
</dbReference>
<sequence>MEVKSLNELVRGTPQLSLKIPLSYTLVLKETLGKPMIVRQALGLKHTLENLPIIIRPDELIVGTFDNNIPVAIPRMEGSGFRIMKELENLPHRIVNPINVKRKIKF</sequence>
<feature type="domain" description="PFL" evidence="1">
    <location>
        <begin position="1"/>
        <end position="106"/>
    </location>
</feature>
<gene>
    <name evidence="2" type="ORF">S03H2_67893</name>
</gene>
<dbReference type="AlphaFoldDB" id="X1K9K3"/>